<sequence length="247" mass="25381">MQRGSVDAEAPRAAQLDHVPGEDTWLASIAGYVDTFGFVALFGLFTAHVTGNFIMIGAAFAGADHGLLIKWLAFPAFVAGVVFARVLDNRLLHRGHGVHACALYALQAALLAGFMAAGVLAMPVIDADAPMTIACGLLGAAAMGVQNAHGRLTARSVVPNTVMTGNVTQAVIDAFDLLFSSGEPKARQAARSRLLRTLPPVAGFAIGAGAGAAGYLFASFWALLLPLAGLCVLAVLSRRTGAGQTGI</sequence>
<feature type="transmembrane region" description="Helical" evidence="1">
    <location>
        <begin position="99"/>
        <end position="121"/>
    </location>
</feature>
<feature type="transmembrane region" description="Helical" evidence="1">
    <location>
        <begin position="36"/>
        <end position="61"/>
    </location>
</feature>
<evidence type="ECO:0000313" key="3">
    <source>
        <dbReference type="Proteomes" id="UP000494115"/>
    </source>
</evidence>
<dbReference type="RefSeq" id="WP_175107226.1">
    <property type="nucleotide sequence ID" value="NZ_CADIKM010000032.1"/>
</dbReference>
<protein>
    <recommendedName>
        <fullName evidence="4">DUF1275 domain-containing protein</fullName>
    </recommendedName>
</protein>
<evidence type="ECO:0000313" key="2">
    <source>
        <dbReference type="EMBL" id="CAB3799116.1"/>
    </source>
</evidence>
<keyword evidence="3" id="KW-1185">Reference proteome</keyword>
<accession>A0A6S7BG43</accession>
<keyword evidence="1" id="KW-0472">Membrane</keyword>
<dbReference type="Pfam" id="PF06912">
    <property type="entry name" value="DUF1275"/>
    <property type="match status" value="1"/>
</dbReference>
<dbReference type="AlphaFoldDB" id="A0A6S7BG43"/>
<keyword evidence="1" id="KW-1133">Transmembrane helix</keyword>
<proteinExistence type="predicted"/>
<reference evidence="2 3" key="1">
    <citation type="submission" date="2020-04" db="EMBL/GenBank/DDBJ databases">
        <authorList>
            <person name="De Canck E."/>
        </authorList>
    </citation>
    <scope>NUCLEOTIDE SEQUENCE [LARGE SCALE GENOMIC DNA]</scope>
    <source>
        <strain evidence="2 3">LMG 28138</strain>
    </source>
</reference>
<dbReference type="PANTHER" id="PTHR37314">
    <property type="entry name" value="SLR0142 PROTEIN"/>
    <property type="match status" value="1"/>
</dbReference>
<gene>
    <name evidence="2" type="ORF">LMG28138_04588</name>
</gene>
<dbReference type="EMBL" id="CADIKM010000032">
    <property type="protein sequence ID" value="CAB3799116.1"/>
    <property type="molecule type" value="Genomic_DNA"/>
</dbReference>
<evidence type="ECO:0000256" key="1">
    <source>
        <dbReference type="SAM" id="Phobius"/>
    </source>
</evidence>
<evidence type="ECO:0008006" key="4">
    <source>
        <dbReference type="Google" id="ProtNLM"/>
    </source>
</evidence>
<dbReference type="Proteomes" id="UP000494115">
    <property type="component" value="Unassembled WGS sequence"/>
</dbReference>
<dbReference type="PANTHER" id="PTHR37314:SF5">
    <property type="entry name" value="SLR0142 PROTEIN"/>
    <property type="match status" value="1"/>
</dbReference>
<organism evidence="2 3">
    <name type="scientific">Pararobbsia alpina</name>
    <dbReference type="NCBI Taxonomy" id="621374"/>
    <lineage>
        <taxon>Bacteria</taxon>
        <taxon>Pseudomonadati</taxon>
        <taxon>Pseudomonadota</taxon>
        <taxon>Betaproteobacteria</taxon>
        <taxon>Burkholderiales</taxon>
        <taxon>Burkholderiaceae</taxon>
        <taxon>Pararobbsia</taxon>
    </lineage>
</organism>
<feature type="transmembrane region" description="Helical" evidence="1">
    <location>
        <begin position="218"/>
        <end position="236"/>
    </location>
</feature>
<dbReference type="InterPro" id="IPR010699">
    <property type="entry name" value="DUF1275"/>
</dbReference>
<name>A0A6S7BG43_9BURK</name>
<feature type="transmembrane region" description="Helical" evidence="1">
    <location>
        <begin position="67"/>
        <end position="87"/>
    </location>
</feature>
<keyword evidence="1" id="KW-0812">Transmembrane</keyword>